<dbReference type="Gene3D" id="2.60.120.200">
    <property type="match status" value="1"/>
</dbReference>
<dbReference type="AlphaFoldDB" id="A0AAV2HLD1"/>
<keyword evidence="3" id="KW-0677">Repeat</keyword>
<proteinExistence type="predicted"/>
<dbReference type="SUPFAM" id="SSF49899">
    <property type="entry name" value="Concanavalin A-like lectins/glucanases"/>
    <property type="match status" value="1"/>
</dbReference>
<dbReference type="Proteomes" id="UP001497497">
    <property type="component" value="Unassembled WGS sequence"/>
</dbReference>
<comment type="caution">
    <text evidence="4">The sequence shown here is derived from an EMBL/GenBank/DDBJ whole genome shotgun (WGS) entry which is preliminary data.</text>
</comment>
<dbReference type="InterPro" id="IPR005492">
    <property type="entry name" value="EPTP"/>
</dbReference>
<keyword evidence="2" id="KW-0732">Signal</keyword>
<name>A0AAV2HLD1_LYMST</name>
<evidence type="ECO:0000313" key="4">
    <source>
        <dbReference type="EMBL" id="CAL1534313.1"/>
    </source>
</evidence>
<dbReference type="PANTHER" id="PTHR15261:SF4">
    <property type="entry name" value="THROMBOSPONDIN-TYPE LAMININ G DOMAIN AND EAR REPEAT-CONTAINING PROTEIN"/>
    <property type="match status" value="1"/>
</dbReference>
<comment type="subcellular location">
    <subcellularLocation>
        <location evidence="1">Cell projection</location>
        <location evidence="1">Stereocilium</location>
    </subcellularLocation>
</comment>
<dbReference type="PROSITE" id="PS50912">
    <property type="entry name" value="EAR"/>
    <property type="match status" value="2"/>
</dbReference>
<keyword evidence="5" id="KW-1185">Reference proteome</keyword>
<reference evidence="4 5" key="1">
    <citation type="submission" date="2024-04" db="EMBL/GenBank/DDBJ databases">
        <authorList>
            <consortium name="Genoscope - CEA"/>
            <person name="William W."/>
        </authorList>
    </citation>
    <scope>NUCLEOTIDE SEQUENCE [LARGE SCALE GENOMIC DNA]</scope>
</reference>
<evidence type="ECO:0000256" key="1">
    <source>
        <dbReference type="ARBA" id="ARBA00004645"/>
    </source>
</evidence>
<protein>
    <submittedName>
        <fullName evidence="4">Uncharacterized protein</fullName>
    </submittedName>
</protein>
<dbReference type="Pfam" id="PF03736">
    <property type="entry name" value="EPTP"/>
    <property type="match status" value="2"/>
</dbReference>
<dbReference type="EMBL" id="CAXITT010000167">
    <property type="protein sequence ID" value="CAL1534313.1"/>
    <property type="molecule type" value="Genomic_DNA"/>
</dbReference>
<accession>A0AAV2HLD1</accession>
<organism evidence="4 5">
    <name type="scientific">Lymnaea stagnalis</name>
    <name type="common">Great pond snail</name>
    <name type="synonym">Helix stagnalis</name>
    <dbReference type="NCBI Taxonomy" id="6523"/>
    <lineage>
        <taxon>Eukaryota</taxon>
        <taxon>Metazoa</taxon>
        <taxon>Spiralia</taxon>
        <taxon>Lophotrochozoa</taxon>
        <taxon>Mollusca</taxon>
        <taxon>Gastropoda</taxon>
        <taxon>Heterobranchia</taxon>
        <taxon>Euthyneura</taxon>
        <taxon>Panpulmonata</taxon>
        <taxon>Hygrophila</taxon>
        <taxon>Lymnaeoidea</taxon>
        <taxon>Lymnaeidae</taxon>
        <taxon>Lymnaea</taxon>
    </lineage>
</organism>
<dbReference type="GO" id="GO:0007165">
    <property type="term" value="P:signal transduction"/>
    <property type="evidence" value="ECO:0007669"/>
    <property type="project" value="TreeGrafter"/>
</dbReference>
<dbReference type="InterPro" id="IPR009039">
    <property type="entry name" value="EAR"/>
</dbReference>
<evidence type="ECO:0000313" key="5">
    <source>
        <dbReference type="Proteomes" id="UP001497497"/>
    </source>
</evidence>
<sequence>MLEFFPPPSSPTYCVTSRSLLLYMVVYTQRVLAQQFEPFPKPCPDTPPVNILEYAVPSPKSVPRGVSLLYDHYNHVHGFQFSDQADDLLLDAEKVFGRCQYFPYEFSLFITYKLGVAPNREQCVFALLHGGTKKNLISLGLWKQTVVFRFKERRYSFKMSHGRQDRNWHTLSVSMSSRVLAVTKDCRSRQQRSLRREFPDLLHVMNTSFIIGKCSNVSPVFMGLLKSVILLPGRDAAVQACKRDAFSQHHLDDSILTSPGLSSLTYHQSGRGVCEWSDVGNIAFDVHVGKLKVCVNGVWRDIKVKSDKRRLDYLVPHQVLDTGQGSLDVEVFDLPGEGKFAVFALTDARDQSSLRSRMYQWVNGQFTFYQWLPTQSAQSWEFFSIHSQFFLAVANYGSLKSVPSNSTIFKWNKKSRKFVVYQNIQTYTARDIEAFEINGDYYVAIANHAQDGNSLIDSVVYKWSW</sequence>
<dbReference type="PANTHER" id="PTHR15261">
    <property type="entry name" value="THROMBOSPONDIN-TYPE LAMININ G DOMAIN AND EAR REPEAT-CONTAINING"/>
    <property type="match status" value="1"/>
</dbReference>
<evidence type="ECO:0000256" key="3">
    <source>
        <dbReference type="ARBA" id="ARBA00022737"/>
    </source>
</evidence>
<dbReference type="InterPro" id="IPR013320">
    <property type="entry name" value="ConA-like_dom_sf"/>
</dbReference>
<dbReference type="GO" id="GO:0032420">
    <property type="term" value="C:stereocilium"/>
    <property type="evidence" value="ECO:0007669"/>
    <property type="project" value="UniProtKB-SubCell"/>
</dbReference>
<gene>
    <name evidence="4" type="ORF">GSLYS_00008273001</name>
</gene>
<evidence type="ECO:0000256" key="2">
    <source>
        <dbReference type="ARBA" id="ARBA00022729"/>
    </source>
</evidence>